<sequence length="525" mass="59392">MENNFVPSAEPTLDQQSCGMALQPHQVYTVLNKHQYDKIFEDLKRQVSNSIKDMKLKAKEEASGSDLLALAIVPISTVYNAMEGEDATPLTAKKRRGRKTTTELVGEINVSYEMPSICILDSIDLDKLPVSGEAEASDGSNNNKNKGGRKYSFAERLENWSLQHRKRSKGMHDVYYHHHKSSSSFRSIVEVVNFMMYETYPRRPTNKTKDEDASATPKRRQKRSGGGNGEDGGKTTKSKMDEAEVVKFFLESSQNLMNCNLYEPKDDVSGADFDLDLFLFQDPFPALYVLSSMANNFVPSAEPTWDLDEQLFENQLQQIFENLKQQVSQSVKDMNPNYIEEEAGSGQLALAVVPLTIVYAMEGDDYAPPIIARKRRGRRTVTYKLAGELVNVSYEIPPVCVLDGIDLDKFPVCGEEASDGNNNNNNGKSGRKCSFAERLENWSLQYWERSKGMHDIYHFHHERSSSSFCSILEVVNFIMYESYPPKSTNKINAENAIARPGKKMKMDEVVVKFFDEPEDVSEDEI</sequence>
<protein>
    <submittedName>
        <fullName evidence="2">Methyl-CpG-binding domain-containing protein 6-like</fullName>
    </submittedName>
</protein>
<name>A0A834XJX8_9FABA</name>
<dbReference type="OrthoDB" id="1436407at2759"/>
<dbReference type="EMBL" id="JAAIUW010000001">
    <property type="protein sequence ID" value="KAF7845554.1"/>
    <property type="molecule type" value="Genomic_DNA"/>
</dbReference>
<reference evidence="2" key="1">
    <citation type="submission" date="2020-09" db="EMBL/GenBank/DDBJ databases">
        <title>Genome-Enabled Discovery of Anthraquinone Biosynthesis in Senna tora.</title>
        <authorList>
            <person name="Kang S.-H."/>
            <person name="Pandey R.P."/>
            <person name="Lee C.-M."/>
            <person name="Sim J.-S."/>
            <person name="Jeong J.-T."/>
            <person name="Choi B.-S."/>
            <person name="Jung M."/>
            <person name="Ginzburg D."/>
            <person name="Zhao K."/>
            <person name="Won S.Y."/>
            <person name="Oh T.-J."/>
            <person name="Yu Y."/>
            <person name="Kim N.-H."/>
            <person name="Lee O.R."/>
            <person name="Lee T.-H."/>
            <person name="Bashyal P."/>
            <person name="Kim T.-S."/>
            <person name="Lee W.-H."/>
            <person name="Kawkins C."/>
            <person name="Kim C.-K."/>
            <person name="Kim J.S."/>
            <person name="Ahn B.O."/>
            <person name="Rhee S.Y."/>
            <person name="Sohng J.K."/>
        </authorList>
    </citation>
    <scope>NUCLEOTIDE SEQUENCE</scope>
    <source>
        <tissue evidence="2">Leaf</tissue>
    </source>
</reference>
<evidence type="ECO:0000313" key="2">
    <source>
        <dbReference type="EMBL" id="KAF7845554.1"/>
    </source>
</evidence>
<comment type="caution">
    <text evidence="2">The sequence shown here is derived from an EMBL/GenBank/DDBJ whole genome shotgun (WGS) entry which is preliminary data.</text>
</comment>
<dbReference type="AlphaFoldDB" id="A0A834XJX8"/>
<gene>
    <name evidence="2" type="ORF">G2W53_002459</name>
</gene>
<proteinExistence type="predicted"/>
<evidence type="ECO:0000313" key="3">
    <source>
        <dbReference type="Proteomes" id="UP000634136"/>
    </source>
</evidence>
<feature type="region of interest" description="Disordered" evidence="1">
    <location>
        <begin position="202"/>
        <end position="238"/>
    </location>
</feature>
<accession>A0A834XJX8</accession>
<organism evidence="2 3">
    <name type="scientific">Senna tora</name>
    <dbReference type="NCBI Taxonomy" id="362788"/>
    <lineage>
        <taxon>Eukaryota</taxon>
        <taxon>Viridiplantae</taxon>
        <taxon>Streptophyta</taxon>
        <taxon>Embryophyta</taxon>
        <taxon>Tracheophyta</taxon>
        <taxon>Spermatophyta</taxon>
        <taxon>Magnoliopsida</taxon>
        <taxon>eudicotyledons</taxon>
        <taxon>Gunneridae</taxon>
        <taxon>Pentapetalae</taxon>
        <taxon>rosids</taxon>
        <taxon>fabids</taxon>
        <taxon>Fabales</taxon>
        <taxon>Fabaceae</taxon>
        <taxon>Caesalpinioideae</taxon>
        <taxon>Cassia clade</taxon>
        <taxon>Senna</taxon>
    </lineage>
</organism>
<evidence type="ECO:0000256" key="1">
    <source>
        <dbReference type="SAM" id="MobiDB-lite"/>
    </source>
</evidence>
<keyword evidence="3" id="KW-1185">Reference proteome</keyword>
<dbReference type="Proteomes" id="UP000634136">
    <property type="component" value="Unassembled WGS sequence"/>
</dbReference>